<reference evidence="7 8" key="1">
    <citation type="journal article" date="2021" name="Elife">
        <title>Chloroplast acquisition without the gene transfer in kleptoplastic sea slugs, Plakobranchus ocellatus.</title>
        <authorList>
            <person name="Maeda T."/>
            <person name="Takahashi S."/>
            <person name="Yoshida T."/>
            <person name="Shimamura S."/>
            <person name="Takaki Y."/>
            <person name="Nagai Y."/>
            <person name="Toyoda A."/>
            <person name="Suzuki Y."/>
            <person name="Arimoto A."/>
            <person name="Ishii H."/>
            <person name="Satoh N."/>
            <person name="Nishiyama T."/>
            <person name="Hasebe M."/>
            <person name="Maruyama T."/>
            <person name="Minagawa J."/>
            <person name="Obokata J."/>
            <person name="Shigenobu S."/>
        </authorList>
    </citation>
    <scope>NUCLEOTIDE SEQUENCE [LARGE SCALE GENOMIC DNA]</scope>
</reference>
<evidence type="ECO:0000256" key="1">
    <source>
        <dbReference type="ARBA" id="ARBA00004173"/>
    </source>
</evidence>
<dbReference type="CDD" id="cd06060">
    <property type="entry name" value="misato"/>
    <property type="match status" value="1"/>
</dbReference>
<evidence type="ECO:0000313" key="7">
    <source>
        <dbReference type="EMBL" id="GFS02961.1"/>
    </source>
</evidence>
<dbReference type="PANTHER" id="PTHR13391:SF0">
    <property type="entry name" value="PROTEIN MISATO HOMOLOG 1"/>
    <property type="match status" value="1"/>
</dbReference>
<feature type="domain" description="DML1/Misato tubulin" evidence="6">
    <location>
        <begin position="168"/>
        <end position="354"/>
    </location>
</feature>
<keyword evidence="3" id="KW-0496">Mitochondrion</keyword>
<feature type="compositionally biased region" description="Polar residues" evidence="4">
    <location>
        <begin position="418"/>
        <end position="427"/>
    </location>
</feature>
<evidence type="ECO:0000256" key="3">
    <source>
        <dbReference type="ARBA" id="ARBA00023128"/>
    </source>
</evidence>
<evidence type="ECO:0000313" key="8">
    <source>
        <dbReference type="Proteomes" id="UP000762676"/>
    </source>
</evidence>
<comment type="subcellular location">
    <subcellularLocation>
        <location evidence="1">Mitochondrion</location>
    </subcellularLocation>
</comment>
<comment type="caution">
    <text evidence="7">The sequence shown here is derived from an EMBL/GenBank/DDBJ whole genome shotgun (WGS) entry which is preliminary data.</text>
</comment>
<dbReference type="Proteomes" id="UP000762676">
    <property type="component" value="Unassembled WGS sequence"/>
</dbReference>
<proteinExistence type="inferred from homology"/>
<dbReference type="EMBL" id="BMAT01009263">
    <property type="protein sequence ID" value="GFS02961.1"/>
    <property type="molecule type" value="Genomic_DNA"/>
</dbReference>
<organism evidence="7 8">
    <name type="scientific">Elysia marginata</name>
    <dbReference type="NCBI Taxonomy" id="1093978"/>
    <lineage>
        <taxon>Eukaryota</taxon>
        <taxon>Metazoa</taxon>
        <taxon>Spiralia</taxon>
        <taxon>Lophotrochozoa</taxon>
        <taxon>Mollusca</taxon>
        <taxon>Gastropoda</taxon>
        <taxon>Heterobranchia</taxon>
        <taxon>Euthyneura</taxon>
        <taxon>Panpulmonata</taxon>
        <taxon>Sacoglossa</taxon>
        <taxon>Placobranchoidea</taxon>
        <taxon>Plakobranchidae</taxon>
        <taxon>Elysia</taxon>
    </lineage>
</organism>
<comment type="similarity">
    <text evidence="2">Belongs to the misato family.</text>
</comment>
<dbReference type="InterPro" id="IPR036525">
    <property type="entry name" value="Tubulin/FtsZ_GTPase_sf"/>
</dbReference>
<feature type="compositionally biased region" description="Basic and acidic residues" evidence="4">
    <location>
        <begin position="405"/>
        <end position="414"/>
    </location>
</feature>
<dbReference type="Pfam" id="PF14881">
    <property type="entry name" value="Tubulin_3"/>
    <property type="match status" value="1"/>
</dbReference>
<dbReference type="AlphaFoldDB" id="A0AAV4I2N1"/>
<gene>
    <name evidence="7" type="ORF">ElyMa_004620900</name>
</gene>
<dbReference type="GO" id="GO:0005739">
    <property type="term" value="C:mitochondrion"/>
    <property type="evidence" value="ECO:0007669"/>
    <property type="project" value="UniProtKB-SubCell"/>
</dbReference>
<dbReference type="PANTHER" id="PTHR13391">
    <property type="entry name" value="MITOCHONDRIAL DISTRIBUTION REGULATOR MISATO"/>
    <property type="match status" value="1"/>
</dbReference>
<sequence length="427" mass="47966">MSAREVVTLQIGSYSNFVGTHWWNLQESSFVYDPQHFAAFPKEVNHDVLFREGKTATGQVTYTPRLVLFDLHHSLGSLRREGTLYSIDTEESINWVGDVTLHEAPREKRNAFLADLDDVKDGSEDGEEQKTMDSDDIESVQKMEEASDDIPVKQVDAVFGKALYNLDSEVKVWSDYLSTAFHPRTIHILQDYQHNDPEQPFNVFGMGQQVMKDGAIWDQVEDRVRYFTEECDHLQGFQIFLDSYNGFSGVGASMLSFLADEYSAKSRFTFAVTPTTVSDKTAKERSCRIINSALSLSHGCELGSLYLPLSLSSSLWKSVGSPVTLPYLDYKTNLDYHTSAVLAASVDTMTLPYRKDTGSSRVADITSSFSSYGRKEINEGKESLSDWPRLGRPKSCVNEQTIASTKKDIDEDPHISVQELSNTNGPY</sequence>
<name>A0AAV4I2N1_9GAST</name>
<dbReference type="InterPro" id="IPR029209">
    <property type="entry name" value="DML1/Misato_tubulin"/>
</dbReference>
<feature type="region of interest" description="Disordered" evidence="4">
    <location>
        <begin position="403"/>
        <end position="427"/>
    </location>
</feature>
<feature type="domain" description="Misato Segment II tubulin-like" evidence="5">
    <location>
        <begin position="4"/>
        <end position="117"/>
    </location>
</feature>
<dbReference type="Gene3D" id="3.40.50.1440">
    <property type="entry name" value="Tubulin/FtsZ, GTPase domain"/>
    <property type="match status" value="1"/>
</dbReference>
<evidence type="ECO:0000259" key="5">
    <source>
        <dbReference type="Pfam" id="PF10644"/>
    </source>
</evidence>
<dbReference type="SUPFAM" id="SSF52490">
    <property type="entry name" value="Tubulin nucleotide-binding domain-like"/>
    <property type="match status" value="1"/>
</dbReference>
<dbReference type="Pfam" id="PF10644">
    <property type="entry name" value="Misat_Tub_SegII"/>
    <property type="match status" value="1"/>
</dbReference>
<dbReference type="InterPro" id="IPR019605">
    <property type="entry name" value="Misato_II_tubulin-like"/>
</dbReference>
<accession>A0AAV4I2N1</accession>
<evidence type="ECO:0000259" key="6">
    <source>
        <dbReference type="Pfam" id="PF14881"/>
    </source>
</evidence>
<dbReference type="GO" id="GO:0007005">
    <property type="term" value="P:mitochondrion organization"/>
    <property type="evidence" value="ECO:0007669"/>
    <property type="project" value="InterPro"/>
</dbReference>
<evidence type="ECO:0000256" key="4">
    <source>
        <dbReference type="SAM" id="MobiDB-lite"/>
    </source>
</evidence>
<protein>
    <submittedName>
        <fullName evidence="7">Protein misato homolog 1-like</fullName>
    </submittedName>
</protein>
<feature type="compositionally biased region" description="Basic and acidic residues" evidence="4">
    <location>
        <begin position="117"/>
        <end position="145"/>
    </location>
</feature>
<evidence type="ECO:0000256" key="2">
    <source>
        <dbReference type="ARBA" id="ARBA00008507"/>
    </source>
</evidence>
<keyword evidence="8" id="KW-1185">Reference proteome</keyword>
<feature type="region of interest" description="Disordered" evidence="4">
    <location>
        <begin position="112"/>
        <end position="148"/>
    </location>
</feature>
<dbReference type="InterPro" id="IPR049942">
    <property type="entry name" value="DML1/Misato"/>
</dbReference>